<evidence type="ECO:0000313" key="2">
    <source>
        <dbReference type="Proteomes" id="UP000217211"/>
    </source>
</evidence>
<reference evidence="1 2" key="1">
    <citation type="submission" date="2017-08" db="EMBL/GenBank/DDBJ databases">
        <title>Multipartite genome sequences of Sinorhizobium species nodulating soybeans.</title>
        <authorList>
            <person name="Tian C.F."/>
        </authorList>
    </citation>
    <scope>NUCLEOTIDE SEQUENCE [LARGE SCALE GENOMIC DNA]</scope>
    <source>
        <strain evidence="1 2">CCBAU 05684</strain>
        <plasmid evidence="2">psj05684b</plasmid>
    </source>
</reference>
<keyword evidence="1" id="KW-0614">Plasmid</keyword>
<sequence length="238" mass="27089">MDWPRLSDDRNIFHDTDEEIGETARLDIDTLEEDGFHVSIDVNIYGCVEARVSRFADSTLIQWMSETRMRFFPLIRDEEWGARLHPLDLAVNKVIAASTRKKARDYIDLLSIEENLSPLGPLLIAAAGKPPHFSPVKTIEEIRRKALSVTDDEYLSVRGIPQDWTPAFVRQAMSEALDRAESYVRSAPPDIVGLIALDAAGRAVEIDDHRLRGITLRRATNEPEVMPDFPEVRPDWKR</sequence>
<dbReference type="Proteomes" id="UP000217211">
    <property type="component" value="Plasmid pSJ05684b"/>
</dbReference>
<keyword evidence="2" id="KW-1185">Reference proteome</keyword>
<accession>A0A249PKM8</accession>
<name>A0A249PKM8_9HYPH</name>
<dbReference type="AlphaFoldDB" id="A0A249PKM8"/>
<gene>
    <name evidence="1" type="ORF">SJ05684_b52930</name>
</gene>
<dbReference type="KEGG" id="esj:SJ05684_b52930"/>
<geneLocation type="plasmid" evidence="2">
    <name>psj05684b</name>
</geneLocation>
<dbReference type="EMBL" id="CP023068">
    <property type="protein sequence ID" value="ASY66275.1"/>
    <property type="molecule type" value="Genomic_DNA"/>
</dbReference>
<dbReference type="eggNOG" id="ENOG5030ZXW">
    <property type="taxonomic scope" value="Bacteria"/>
</dbReference>
<organism evidence="1 2">
    <name type="scientific">Sinorhizobium sojae CCBAU 05684</name>
    <dbReference type="NCBI Taxonomy" id="716928"/>
    <lineage>
        <taxon>Bacteria</taxon>
        <taxon>Pseudomonadati</taxon>
        <taxon>Pseudomonadota</taxon>
        <taxon>Alphaproteobacteria</taxon>
        <taxon>Hyphomicrobiales</taxon>
        <taxon>Rhizobiaceae</taxon>
        <taxon>Sinorhizobium/Ensifer group</taxon>
        <taxon>Sinorhizobium</taxon>
    </lineage>
</organism>
<protein>
    <submittedName>
        <fullName evidence="1">ABC-type transport system involved in Fe-S cluster assembly, permease component</fullName>
    </submittedName>
</protein>
<proteinExistence type="predicted"/>
<evidence type="ECO:0000313" key="1">
    <source>
        <dbReference type="EMBL" id="ASY66275.1"/>
    </source>
</evidence>